<comment type="caution">
    <text evidence="2">The sequence shown here is derived from an EMBL/GenBank/DDBJ whole genome shotgun (WGS) entry which is preliminary data.</text>
</comment>
<feature type="signal peptide" evidence="1">
    <location>
        <begin position="1"/>
        <end position="20"/>
    </location>
</feature>
<reference evidence="2" key="1">
    <citation type="submission" date="2023-07" db="EMBL/GenBank/DDBJ databases">
        <title>Stenotrophomonas isolates from soil.</title>
        <authorList>
            <person name="Sharma V."/>
            <person name="Zur-Pinska J."/>
            <person name="Hay A.G."/>
        </authorList>
    </citation>
    <scope>NUCLEOTIDE SEQUENCE</scope>
    <source>
        <strain evidence="2">C2</strain>
    </source>
</reference>
<evidence type="ECO:0000256" key="1">
    <source>
        <dbReference type="SAM" id="SignalP"/>
    </source>
</evidence>
<organism evidence="2 3">
    <name type="scientific">Stenotrophomonas indicatrix</name>
    <dbReference type="NCBI Taxonomy" id="2045451"/>
    <lineage>
        <taxon>Bacteria</taxon>
        <taxon>Pseudomonadati</taxon>
        <taxon>Pseudomonadota</taxon>
        <taxon>Gammaproteobacteria</taxon>
        <taxon>Lysobacterales</taxon>
        <taxon>Lysobacteraceae</taxon>
        <taxon>Stenotrophomonas</taxon>
    </lineage>
</organism>
<keyword evidence="1" id="KW-0732">Signal</keyword>
<dbReference type="Proteomes" id="UP001174315">
    <property type="component" value="Unassembled WGS sequence"/>
</dbReference>
<evidence type="ECO:0000313" key="2">
    <source>
        <dbReference type="EMBL" id="MDN8669254.1"/>
    </source>
</evidence>
<dbReference type="EMBL" id="JAUKNN010000015">
    <property type="protein sequence ID" value="MDN8669254.1"/>
    <property type="molecule type" value="Genomic_DNA"/>
</dbReference>
<dbReference type="RefSeq" id="WP_100437093.1">
    <property type="nucleotide sequence ID" value="NZ_DAMAEN010000002.1"/>
</dbReference>
<sequence length="143" mass="15755">MQGIAAVLAGLMLMVFSAGASTPPIDYEKVRMAGVQRMMGHWVRYIMLSGDSPCITVQIFKSANMEGLVHQKKICSLGKMSFHDDFAFVDVRTIEFEQDQLSLEMVFFGLRGGAREEGKCSIAIGTSSIGDLECSLEYGSEYH</sequence>
<keyword evidence="3" id="KW-1185">Reference proteome</keyword>
<feature type="chain" id="PRO_5045173074" evidence="1">
    <location>
        <begin position="21"/>
        <end position="143"/>
    </location>
</feature>
<gene>
    <name evidence="2" type="ORF">Q0S36_07940</name>
</gene>
<accession>A0ABT8QD49</accession>
<protein>
    <submittedName>
        <fullName evidence="2">Uncharacterized protein</fullName>
    </submittedName>
</protein>
<proteinExistence type="predicted"/>
<name>A0ABT8QD49_9GAMM</name>
<evidence type="ECO:0000313" key="3">
    <source>
        <dbReference type="Proteomes" id="UP001174315"/>
    </source>
</evidence>